<comment type="similarity">
    <text evidence="1 3">Belongs to the short-chain dehydrogenases/reductases (SDR) family.</text>
</comment>
<dbReference type="Proteomes" id="UP000284178">
    <property type="component" value="Unassembled WGS sequence"/>
</dbReference>
<sequence>MNMIYKEGMLAGKVALVTGANRGLGYAMCVGLAENGADIFNIGHGDDTNIREAIEKLGRHYHYMKADLSKPTKALTDEIVAEVVNVYGHLDILLNNAGVNRRAPFLEYAEADWDYTLNLNLKQVFLLSQSAANQMVKQGTRGKIINIASMLSFTGGILVPAYTASKSAIMGLTKEMANELSSKDINVNAIAPGYMKTPLTQAMQDDPVRNKEVLDRLPIGYWGDPSVLQGPVVFLASEASDYICGATIPVDGGWLAR</sequence>
<dbReference type="PRINTS" id="PR00080">
    <property type="entry name" value="SDRFAMILY"/>
</dbReference>
<proteinExistence type="inferred from homology"/>
<dbReference type="Pfam" id="PF00106">
    <property type="entry name" value="adh_short"/>
    <property type="match status" value="1"/>
</dbReference>
<dbReference type="InterPro" id="IPR011286">
    <property type="entry name" value="2-deoxy-D-gluc_3_DH"/>
</dbReference>
<dbReference type="EC" id="1.1.1.125" evidence="4"/>
<dbReference type="SUPFAM" id="SSF51735">
    <property type="entry name" value="NAD(P)-binding Rossmann-fold domains"/>
    <property type="match status" value="1"/>
</dbReference>
<dbReference type="GO" id="GO:0008678">
    <property type="term" value="F:2-deoxy-D-gluconate 3-dehydrogenase activity"/>
    <property type="evidence" value="ECO:0007669"/>
    <property type="project" value="UniProtKB-EC"/>
</dbReference>
<dbReference type="PRINTS" id="PR00081">
    <property type="entry name" value="GDHRDH"/>
</dbReference>
<evidence type="ECO:0000256" key="1">
    <source>
        <dbReference type="ARBA" id="ARBA00006484"/>
    </source>
</evidence>
<evidence type="ECO:0000256" key="2">
    <source>
        <dbReference type="ARBA" id="ARBA00023002"/>
    </source>
</evidence>
<protein>
    <submittedName>
        <fullName evidence="4">2-deoxy-D-gluconate 3-dehydrogenase</fullName>
        <ecNumber evidence="4">1.1.1.125</ecNumber>
    </submittedName>
</protein>
<dbReference type="AlphaFoldDB" id="A0A412G163"/>
<dbReference type="Gene3D" id="3.40.50.720">
    <property type="entry name" value="NAD(P)-binding Rossmann-like Domain"/>
    <property type="match status" value="1"/>
</dbReference>
<dbReference type="PANTHER" id="PTHR42760">
    <property type="entry name" value="SHORT-CHAIN DEHYDROGENASES/REDUCTASES FAMILY MEMBER"/>
    <property type="match status" value="1"/>
</dbReference>
<dbReference type="PANTHER" id="PTHR42760:SF5">
    <property type="entry name" value="2-DEHYDRO-3-DEOXY-D-GLUCONATE 5-DEHYDROGENASE"/>
    <property type="match status" value="1"/>
</dbReference>
<gene>
    <name evidence="4" type="primary">kduD</name>
    <name evidence="4" type="ORF">DWY25_08740</name>
</gene>
<organism evidence="4 5">
    <name type="scientific">Holdemania filiformis</name>
    <dbReference type="NCBI Taxonomy" id="61171"/>
    <lineage>
        <taxon>Bacteria</taxon>
        <taxon>Bacillati</taxon>
        <taxon>Bacillota</taxon>
        <taxon>Erysipelotrichia</taxon>
        <taxon>Erysipelotrichales</taxon>
        <taxon>Erysipelotrichaceae</taxon>
        <taxon>Holdemania</taxon>
    </lineage>
</organism>
<dbReference type="GO" id="GO:0051287">
    <property type="term" value="F:NAD binding"/>
    <property type="evidence" value="ECO:0007669"/>
    <property type="project" value="InterPro"/>
</dbReference>
<evidence type="ECO:0000256" key="3">
    <source>
        <dbReference type="RuleBase" id="RU000363"/>
    </source>
</evidence>
<dbReference type="FunFam" id="3.40.50.720:FF:000084">
    <property type="entry name" value="Short-chain dehydrogenase reductase"/>
    <property type="match status" value="1"/>
</dbReference>
<evidence type="ECO:0000313" key="5">
    <source>
        <dbReference type="Proteomes" id="UP000284178"/>
    </source>
</evidence>
<dbReference type="InterPro" id="IPR002347">
    <property type="entry name" value="SDR_fam"/>
</dbReference>
<dbReference type="PROSITE" id="PS00061">
    <property type="entry name" value="ADH_SHORT"/>
    <property type="match status" value="1"/>
</dbReference>
<dbReference type="GO" id="GO:0008206">
    <property type="term" value="P:bile acid metabolic process"/>
    <property type="evidence" value="ECO:0007669"/>
    <property type="project" value="UniProtKB-ARBA"/>
</dbReference>
<comment type="caution">
    <text evidence="4">The sequence shown here is derived from an EMBL/GenBank/DDBJ whole genome shotgun (WGS) entry which is preliminary data.</text>
</comment>
<dbReference type="EMBL" id="QRUP01000009">
    <property type="protein sequence ID" value="RGR74153.1"/>
    <property type="molecule type" value="Genomic_DNA"/>
</dbReference>
<keyword evidence="5" id="KW-1185">Reference proteome</keyword>
<dbReference type="NCBIfam" id="TIGR01832">
    <property type="entry name" value="kduD"/>
    <property type="match status" value="1"/>
</dbReference>
<accession>A0A412G163</accession>
<dbReference type="InterPro" id="IPR036291">
    <property type="entry name" value="NAD(P)-bd_dom_sf"/>
</dbReference>
<dbReference type="InterPro" id="IPR020904">
    <property type="entry name" value="Sc_DH/Rdtase_CS"/>
</dbReference>
<keyword evidence="2 4" id="KW-0560">Oxidoreductase</keyword>
<reference evidence="4 5" key="1">
    <citation type="submission" date="2018-08" db="EMBL/GenBank/DDBJ databases">
        <title>A genome reference for cultivated species of the human gut microbiota.</title>
        <authorList>
            <person name="Zou Y."/>
            <person name="Xue W."/>
            <person name="Luo G."/>
        </authorList>
    </citation>
    <scope>NUCLEOTIDE SEQUENCE [LARGE SCALE GENOMIC DNA]</scope>
    <source>
        <strain evidence="4 5">AF24-29</strain>
    </source>
</reference>
<name>A0A412G163_9FIRM</name>
<evidence type="ECO:0000313" key="4">
    <source>
        <dbReference type="EMBL" id="RGR74153.1"/>
    </source>
</evidence>